<dbReference type="EMBL" id="CP077715">
    <property type="protein sequence ID" value="QXJ30885.1"/>
    <property type="molecule type" value="Genomic_DNA"/>
</dbReference>
<proteinExistence type="predicted"/>
<sequence>MLILFHKEGYSCRLFLQTLFNFSTNSLNTIHFEYILLKFSSAFRKFIALGKGYATRS</sequence>
<reference evidence="1" key="1">
    <citation type="journal article" date="2021" name="Environ. Microbiol.">
        <title>New insights into the diversity and evolution of the archaeal mobilome from three complete genomes of Saccharolobus shibatae.</title>
        <authorList>
            <person name="Medvedeva S."/>
            <person name="Brandt D."/>
            <person name="Cvirkaite-Krupovic V."/>
            <person name="Liu Y."/>
            <person name="Severinov K."/>
            <person name="Ishino S."/>
            <person name="Ishino Y."/>
            <person name="Prangishvili D."/>
            <person name="Kalinowski J."/>
            <person name="Krupovic M."/>
        </authorList>
    </citation>
    <scope>NUCLEOTIDE SEQUENCE</scope>
    <source>
        <strain evidence="1">BEU9</strain>
    </source>
</reference>
<organism evidence="1 2">
    <name type="scientific">Saccharolobus shibatae</name>
    <dbReference type="NCBI Taxonomy" id="2286"/>
    <lineage>
        <taxon>Archaea</taxon>
        <taxon>Thermoproteota</taxon>
        <taxon>Thermoprotei</taxon>
        <taxon>Sulfolobales</taxon>
        <taxon>Sulfolobaceae</taxon>
        <taxon>Saccharolobus</taxon>
    </lineage>
</organism>
<gene>
    <name evidence="1" type="ORF">J5U21_00534</name>
</gene>
<dbReference type="AlphaFoldDB" id="A0A8F5GVE3"/>
<accession>A0A8F5GVE3</accession>
<name>A0A8F5GVE3_9CREN</name>
<protein>
    <submittedName>
        <fullName evidence="1">Uncharacterized protein</fullName>
    </submittedName>
</protein>
<dbReference type="Proteomes" id="UP000693941">
    <property type="component" value="Chromosome"/>
</dbReference>
<evidence type="ECO:0000313" key="1">
    <source>
        <dbReference type="EMBL" id="QXJ30885.1"/>
    </source>
</evidence>
<evidence type="ECO:0000313" key="2">
    <source>
        <dbReference type="Proteomes" id="UP000693941"/>
    </source>
</evidence>